<protein>
    <submittedName>
        <fullName evidence="2">Uncharacterized protein</fullName>
    </submittedName>
</protein>
<dbReference type="EMBL" id="AFQE01000069">
    <property type="protein sequence ID" value="EGQ76929.1"/>
    <property type="molecule type" value="Genomic_DNA"/>
</dbReference>
<dbReference type="Proteomes" id="UP000004982">
    <property type="component" value="Unassembled WGS sequence"/>
</dbReference>
<evidence type="ECO:0000313" key="3">
    <source>
        <dbReference type="Proteomes" id="UP000004982"/>
    </source>
</evidence>
<organism evidence="2 3">
    <name type="scientific">Neisseria macacae ATCC 33926</name>
    <dbReference type="NCBI Taxonomy" id="997348"/>
    <lineage>
        <taxon>Bacteria</taxon>
        <taxon>Pseudomonadati</taxon>
        <taxon>Pseudomonadota</taxon>
        <taxon>Betaproteobacteria</taxon>
        <taxon>Neisseriales</taxon>
        <taxon>Neisseriaceae</taxon>
        <taxon>Neisseria</taxon>
    </lineage>
</organism>
<gene>
    <name evidence="2" type="ORF">HMPREF9418_1474</name>
</gene>
<feature type="compositionally biased region" description="Basic and acidic residues" evidence="1">
    <location>
        <begin position="10"/>
        <end position="19"/>
    </location>
</feature>
<comment type="caution">
    <text evidence="2">The sequence shown here is derived from an EMBL/GenBank/DDBJ whole genome shotgun (WGS) entry which is preliminary data.</text>
</comment>
<sequence>MRRASTAGRPPERKRERPSEQPFQTAFARSGCVMRSSESKASKK</sequence>
<proteinExistence type="predicted"/>
<evidence type="ECO:0000313" key="2">
    <source>
        <dbReference type="EMBL" id="EGQ76929.1"/>
    </source>
</evidence>
<name>A0AA36XLB6_9NEIS</name>
<accession>A0AA36XLB6</accession>
<evidence type="ECO:0000256" key="1">
    <source>
        <dbReference type="SAM" id="MobiDB-lite"/>
    </source>
</evidence>
<dbReference type="AlphaFoldDB" id="A0AA36XLB6"/>
<feature type="region of interest" description="Disordered" evidence="1">
    <location>
        <begin position="1"/>
        <end position="44"/>
    </location>
</feature>
<reference evidence="2 3" key="1">
    <citation type="submission" date="2011-05" db="EMBL/GenBank/DDBJ databases">
        <authorList>
            <person name="Muzny D."/>
            <person name="Qin X."/>
            <person name="Deng J."/>
            <person name="Jiang H."/>
            <person name="Liu Y."/>
            <person name="Qu J."/>
            <person name="Song X.-Z."/>
            <person name="Zhang L."/>
            <person name="Thornton R."/>
            <person name="Coyle M."/>
            <person name="Francisco L."/>
            <person name="Jackson L."/>
            <person name="Javaid M."/>
            <person name="Korchina V."/>
            <person name="Kovar C."/>
            <person name="Mata R."/>
            <person name="Mathew T."/>
            <person name="Ngo R."/>
            <person name="Nguyen L."/>
            <person name="Nguyen N."/>
            <person name="Okwuonu G."/>
            <person name="Ongeri F."/>
            <person name="Pham C."/>
            <person name="Simmons D."/>
            <person name="Wilczek-Boney K."/>
            <person name="Hale W."/>
            <person name="Jakkamsetti A."/>
            <person name="Pham P."/>
            <person name="Ruth R."/>
            <person name="San Lucas F."/>
            <person name="Warren J."/>
            <person name="Zhang J."/>
            <person name="Zhao Z."/>
            <person name="Zhou C."/>
            <person name="Zhu D."/>
            <person name="Lee S."/>
            <person name="Bess C."/>
            <person name="Blankenburg K."/>
            <person name="Forbes L."/>
            <person name="Fu Q."/>
            <person name="Gubbala S."/>
            <person name="Hirani K."/>
            <person name="Jayaseelan J.C."/>
            <person name="Lara F."/>
            <person name="Munidasa M."/>
            <person name="Palculict T."/>
            <person name="Patil S."/>
            <person name="Pu L.-L."/>
            <person name="Saada N."/>
            <person name="Tang L."/>
            <person name="Weissenberger G."/>
            <person name="Zhu Y."/>
            <person name="Hemphill L."/>
            <person name="Shang Y."/>
            <person name="Youmans B."/>
            <person name="Ayvaz T."/>
            <person name="Ross M."/>
            <person name="Santibanez J."/>
            <person name="Aqrawi P."/>
            <person name="Gross S."/>
            <person name="Joshi V."/>
            <person name="Fowler G."/>
            <person name="Nazareth L."/>
            <person name="Reid J."/>
            <person name="Worley K."/>
            <person name="Petrosino J."/>
            <person name="Highlander S."/>
            <person name="Gibbs R."/>
        </authorList>
    </citation>
    <scope>NUCLEOTIDE SEQUENCE [LARGE SCALE GENOMIC DNA]</scope>
    <source>
        <strain evidence="2 3">ATCC 33926</strain>
    </source>
</reference>